<feature type="transmembrane region" description="Helical" evidence="7">
    <location>
        <begin position="89"/>
        <end position="109"/>
    </location>
</feature>
<gene>
    <name evidence="9" type="ORF">H9627_05865</name>
</gene>
<reference evidence="9 10" key="1">
    <citation type="submission" date="2020-08" db="EMBL/GenBank/DDBJ databases">
        <title>A Genomic Blueprint of the Chicken Gut Microbiome.</title>
        <authorList>
            <person name="Gilroy R."/>
            <person name="Ravi A."/>
            <person name="Getino M."/>
            <person name="Pursley I."/>
            <person name="Horton D.L."/>
            <person name="Alikhan N.-F."/>
            <person name="Baker D."/>
            <person name="Gharbi K."/>
            <person name="Hall N."/>
            <person name="Watson M."/>
            <person name="Adriaenssens E.M."/>
            <person name="Foster-Nyarko E."/>
            <person name="Jarju S."/>
            <person name="Secka A."/>
            <person name="Antonio M."/>
            <person name="Oren A."/>
            <person name="Chaudhuri R."/>
            <person name="La Ragione R.M."/>
            <person name="Hildebrand F."/>
            <person name="Pallen M.J."/>
        </authorList>
    </citation>
    <scope>NUCLEOTIDE SEQUENCE [LARGE SCALE GENOMIC DNA]</scope>
    <source>
        <strain evidence="9 10">Sa1YVA5</strain>
    </source>
</reference>
<sequence length="466" mass="49974">MSTPQVPATQPGILDRLGVPRALIFGFIGLTIFMIGDGVETNILEPFLSSEHGFSVSLAGSLITVYGVAVAIAAFFAAALSDLWGPRKVMILGAAIWIIFELAFLAVALTTDQTWLIFLTYGLRGFGYPFFAYGFLVWITATASPKQLGTSVGWFYVAFSAGLPTLGALVATISMQWVDLSFYQTLWVSLVLVVIGSLIALLGVKERRGRHPLVSNPEDVTQTLGQGFTLLRHDRRARFVTCIRTINSIPTYAMAVFFPSFFTEDLRWQLGWFLILTTVIYAVNLPFNPFFGNFGDRYGWARTVFWAGSIGGAATLALVYFTPLIGVRAGLSDGLVFGITIVAGALFGISLAGFVPLSAIAVSLDPKHPGAAMATYNLGVGGAVAVGPLLVAVFHPLIGATGLIFIMIGLYLISGWMTLQLRGTQPGFDGVPALEEGAEITDLARNNPTEETATVDKHITTSNIAP</sequence>
<evidence type="ECO:0000313" key="10">
    <source>
        <dbReference type="Proteomes" id="UP000650224"/>
    </source>
</evidence>
<evidence type="ECO:0000256" key="6">
    <source>
        <dbReference type="ARBA" id="ARBA00023136"/>
    </source>
</evidence>
<dbReference type="GO" id="GO:0005886">
    <property type="term" value="C:plasma membrane"/>
    <property type="evidence" value="ECO:0007669"/>
    <property type="project" value="UniProtKB-SubCell"/>
</dbReference>
<keyword evidence="3" id="KW-1003">Cell membrane</keyword>
<dbReference type="Pfam" id="PF07690">
    <property type="entry name" value="MFS_1"/>
    <property type="match status" value="1"/>
</dbReference>
<comment type="caution">
    <text evidence="9">The sequence shown here is derived from an EMBL/GenBank/DDBJ whole genome shotgun (WGS) entry which is preliminary data.</text>
</comment>
<feature type="transmembrane region" description="Helical" evidence="7">
    <location>
        <begin position="303"/>
        <end position="323"/>
    </location>
</feature>
<feature type="transmembrane region" description="Helical" evidence="7">
    <location>
        <begin position="270"/>
        <end position="291"/>
    </location>
</feature>
<keyword evidence="10" id="KW-1185">Reference proteome</keyword>
<feature type="transmembrane region" description="Helical" evidence="7">
    <location>
        <begin position="18"/>
        <end position="36"/>
    </location>
</feature>
<keyword evidence="4 7" id="KW-0812">Transmembrane</keyword>
<feature type="transmembrane region" description="Helical" evidence="7">
    <location>
        <begin position="56"/>
        <end position="77"/>
    </location>
</feature>
<dbReference type="InterPro" id="IPR036259">
    <property type="entry name" value="MFS_trans_sf"/>
</dbReference>
<proteinExistence type="predicted"/>
<feature type="transmembrane region" description="Helical" evidence="7">
    <location>
        <begin position="239"/>
        <end position="258"/>
    </location>
</feature>
<keyword evidence="6 7" id="KW-0472">Membrane</keyword>
<evidence type="ECO:0000256" key="1">
    <source>
        <dbReference type="ARBA" id="ARBA00004651"/>
    </source>
</evidence>
<keyword evidence="5 7" id="KW-1133">Transmembrane helix</keyword>
<dbReference type="InterPro" id="IPR004748">
    <property type="entry name" value="Polyol_permease-like"/>
</dbReference>
<evidence type="ECO:0000256" key="2">
    <source>
        <dbReference type="ARBA" id="ARBA00022448"/>
    </source>
</evidence>
<evidence type="ECO:0000256" key="4">
    <source>
        <dbReference type="ARBA" id="ARBA00022692"/>
    </source>
</evidence>
<dbReference type="GO" id="GO:0022857">
    <property type="term" value="F:transmembrane transporter activity"/>
    <property type="evidence" value="ECO:0007669"/>
    <property type="project" value="InterPro"/>
</dbReference>
<comment type="subcellular location">
    <subcellularLocation>
        <location evidence="1">Cell membrane</location>
        <topology evidence="1">Multi-pass membrane protein</topology>
    </subcellularLocation>
</comment>
<feature type="transmembrane region" description="Helical" evidence="7">
    <location>
        <begin position="400"/>
        <end position="419"/>
    </location>
</feature>
<dbReference type="NCBIfam" id="TIGR00897">
    <property type="entry name" value="2A0118"/>
    <property type="match status" value="1"/>
</dbReference>
<dbReference type="SUPFAM" id="SSF103473">
    <property type="entry name" value="MFS general substrate transporter"/>
    <property type="match status" value="1"/>
</dbReference>
<dbReference type="RefSeq" id="WP_191733077.1">
    <property type="nucleotide sequence ID" value="NZ_JACSPR010000003.1"/>
</dbReference>
<protein>
    <submittedName>
        <fullName evidence="9">MFS transporter</fullName>
    </submittedName>
</protein>
<dbReference type="Proteomes" id="UP000650224">
    <property type="component" value="Unassembled WGS sequence"/>
</dbReference>
<feature type="transmembrane region" description="Helical" evidence="7">
    <location>
        <begin position="374"/>
        <end position="394"/>
    </location>
</feature>
<evidence type="ECO:0000256" key="3">
    <source>
        <dbReference type="ARBA" id="ARBA00022475"/>
    </source>
</evidence>
<keyword evidence="2" id="KW-0813">Transport</keyword>
<evidence type="ECO:0000313" key="9">
    <source>
        <dbReference type="EMBL" id="MBD8029856.1"/>
    </source>
</evidence>
<feature type="transmembrane region" description="Helical" evidence="7">
    <location>
        <begin position="115"/>
        <end position="141"/>
    </location>
</feature>
<dbReference type="AlphaFoldDB" id="A0A8I0HNH4"/>
<feature type="domain" description="Major facilitator superfamily (MFS) profile" evidence="8">
    <location>
        <begin position="22"/>
        <end position="426"/>
    </location>
</feature>
<evidence type="ECO:0000256" key="5">
    <source>
        <dbReference type="ARBA" id="ARBA00022989"/>
    </source>
</evidence>
<dbReference type="Gene3D" id="1.20.1250.20">
    <property type="entry name" value="MFS general substrate transporter like domains"/>
    <property type="match status" value="2"/>
</dbReference>
<dbReference type="InterPro" id="IPR050171">
    <property type="entry name" value="MFS_Transporters"/>
</dbReference>
<dbReference type="InterPro" id="IPR020846">
    <property type="entry name" value="MFS_dom"/>
</dbReference>
<dbReference type="InterPro" id="IPR011701">
    <property type="entry name" value="MFS"/>
</dbReference>
<accession>A0A8I0HNH4</accession>
<organism evidence="9 10">
    <name type="scientific">Corynebacterium gallinarum</name>
    <dbReference type="NCBI Taxonomy" id="2762214"/>
    <lineage>
        <taxon>Bacteria</taxon>
        <taxon>Bacillati</taxon>
        <taxon>Actinomycetota</taxon>
        <taxon>Actinomycetes</taxon>
        <taxon>Mycobacteriales</taxon>
        <taxon>Corynebacteriaceae</taxon>
        <taxon>Corynebacterium</taxon>
    </lineage>
</organism>
<dbReference type="PROSITE" id="PS50850">
    <property type="entry name" value="MFS"/>
    <property type="match status" value="1"/>
</dbReference>
<feature type="transmembrane region" description="Helical" evidence="7">
    <location>
        <begin position="335"/>
        <end position="362"/>
    </location>
</feature>
<dbReference type="EMBL" id="JACSPR010000003">
    <property type="protein sequence ID" value="MBD8029856.1"/>
    <property type="molecule type" value="Genomic_DNA"/>
</dbReference>
<evidence type="ECO:0000259" key="8">
    <source>
        <dbReference type="PROSITE" id="PS50850"/>
    </source>
</evidence>
<name>A0A8I0HNH4_9CORY</name>
<feature type="transmembrane region" description="Helical" evidence="7">
    <location>
        <begin position="153"/>
        <end position="178"/>
    </location>
</feature>
<evidence type="ECO:0000256" key="7">
    <source>
        <dbReference type="SAM" id="Phobius"/>
    </source>
</evidence>
<feature type="transmembrane region" description="Helical" evidence="7">
    <location>
        <begin position="184"/>
        <end position="204"/>
    </location>
</feature>
<dbReference type="PANTHER" id="PTHR23517">
    <property type="entry name" value="RESISTANCE PROTEIN MDTM, PUTATIVE-RELATED-RELATED"/>
    <property type="match status" value="1"/>
</dbReference>